<feature type="compositionally biased region" description="Polar residues" evidence="1">
    <location>
        <begin position="1"/>
        <end position="10"/>
    </location>
</feature>
<protein>
    <submittedName>
        <fullName evidence="2">Uncharacterized protein</fullName>
    </submittedName>
</protein>
<gene>
    <name evidence="2" type="ORF">AB852_09745</name>
</gene>
<feature type="compositionally biased region" description="Low complexity" evidence="1">
    <location>
        <begin position="72"/>
        <end position="86"/>
    </location>
</feature>
<feature type="region of interest" description="Disordered" evidence="1">
    <location>
        <begin position="1"/>
        <end position="21"/>
    </location>
</feature>
<dbReference type="AlphaFoldDB" id="A0A1Q4V9K1"/>
<evidence type="ECO:0000256" key="1">
    <source>
        <dbReference type="SAM" id="MobiDB-lite"/>
    </source>
</evidence>
<proteinExistence type="predicted"/>
<comment type="caution">
    <text evidence="2">The sequence shown here is derived from an EMBL/GenBank/DDBJ whole genome shotgun (WGS) entry which is preliminary data.</text>
</comment>
<accession>A0A1Q4V9K1</accession>
<reference evidence="2 3" key="1">
    <citation type="submission" date="2015-06" db="EMBL/GenBank/DDBJ databases">
        <title>Cloning and characterization of the uncialamcin biosynthetic gene cluster.</title>
        <authorList>
            <person name="Yan X."/>
            <person name="Huang T."/>
            <person name="Ge H."/>
            <person name="Shen B."/>
        </authorList>
    </citation>
    <scope>NUCLEOTIDE SEQUENCE [LARGE SCALE GENOMIC DNA]</scope>
    <source>
        <strain evidence="2 3">DCA2648</strain>
    </source>
</reference>
<dbReference type="STRING" id="1048205.AB852_09745"/>
<name>A0A1Q4V9K1_9ACTN</name>
<keyword evidence="3" id="KW-1185">Reference proteome</keyword>
<dbReference type="EMBL" id="LFBV01000002">
    <property type="protein sequence ID" value="OKH94538.1"/>
    <property type="molecule type" value="Genomic_DNA"/>
</dbReference>
<dbReference type="Proteomes" id="UP000186455">
    <property type="component" value="Unassembled WGS sequence"/>
</dbReference>
<evidence type="ECO:0000313" key="3">
    <source>
        <dbReference type="Proteomes" id="UP000186455"/>
    </source>
</evidence>
<organism evidence="2 3">
    <name type="scientific">Streptomyces uncialis</name>
    <dbReference type="NCBI Taxonomy" id="1048205"/>
    <lineage>
        <taxon>Bacteria</taxon>
        <taxon>Bacillati</taxon>
        <taxon>Actinomycetota</taxon>
        <taxon>Actinomycetes</taxon>
        <taxon>Kitasatosporales</taxon>
        <taxon>Streptomycetaceae</taxon>
        <taxon>Streptomyces</taxon>
    </lineage>
</organism>
<evidence type="ECO:0000313" key="2">
    <source>
        <dbReference type="EMBL" id="OKH94538.1"/>
    </source>
</evidence>
<feature type="region of interest" description="Disordered" evidence="1">
    <location>
        <begin position="54"/>
        <end position="93"/>
    </location>
</feature>
<sequence>MIRRMSTTSDPAHRTEAPRTAAEVNEDIRALWTRAGGRLSTEQRREYQRLVMEWSEARQRPPARGPRPATLPRPTRAAPAATAAPTGSEPHAA</sequence>